<evidence type="ECO:0000313" key="2">
    <source>
        <dbReference type="Proteomes" id="UP000010473"/>
    </source>
</evidence>
<dbReference type="Gene3D" id="3.40.50.300">
    <property type="entry name" value="P-loop containing nucleotide triphosphate hydrolases"/>
    <property type="match status" value="1"/>
</dbReference>
<keyword evidence="2" id="KW-1185">Reference proteome</keyword>
<dbReference type="Proteomes" id="UP000010473">
    <property type="component" value="Chromosome"/>
</dbReference>
<dbReference type="AlphaFoldDB" id="K9XUG7"/>
<organism evidence="1 2">
    <name type="scientific">Stanieria cyanosphaera (strain ATCC 29371 / PCC 7437)</name>
    <dbReference type="NCBI Taxonomy" id="111780"/>
    <lineage>
        <taxon>Bacteria</taxon>
        <taxon>Bacillati</taxon>
        <taxon>Cyanobacteriota</taxon>
        <taxon>Cyanophyceae</taxon>
        <taxon>Pleurocapsales</taxon>
        <taxon>Dermocarpellaceae</taxon>
        <taxon>Stanieria</taxon>
    </lineage>
</organism>
<protein>
    <recommendedName>
        <fullName evidence="3">Guanylate kinase</fullName>
    </recommendedName>
</protein>
<proteinExistence type="predicted"/>
<name>K9XUG7_STAC7</name>
<dbReference type="eggNOG" id="COG0802">
    <property type="taxonomic scope" value="Bacteria"/>
</dbReference>
<dbReference type="OrthoDB" id="9808150at2"/>
<dbReference type="RefSeq" id="WP_015193372.1">
    <property type="nucleotide sequence ID" value="NC_019748.1"/>
</dbReference>
<dbReference type="HOGENOM" id="CLU_1377390_0_0_3"/>
<gene>
    <name evidence="1" type="ordered locus">Sta7437_2155</name>
</gene>
<evidence type="ECO:0008006" key="3">
    <source>
        <dbReference type="Google" id="ProtNLM"/>
    </source>
</evidence>
<dbReference type="SUPFAM" id="SSF52540">
    <property type="entry name" value="P-loop containing nucleoside triphosphate hydrolases"/>
    <property type="match status" value="1"/>
</dbReference>
<dbReference type="KEGG" id="scs:Sta7437_2155"/>
<sequence length="198" mass="23479">MANSTQLLILAGPSCAGKTTLIKAIKNKTLDSYIYKQLKVQNLFVLPTFEYKDLKKIELEKLKKSVTVIIHYDLYNIYLKKNSYKYLAEIDQQFDEVIVITLYVPSKVLLKRIKLRIIKTFIRIFIKPTKYKSTVEYLEDQWTKYRGYRTVNTAHNIYSDWFEFSKTLNLSSHWLIDSSQEKLKIKSLETINLDRLFN</sequence>
<accession>K9XUG7</accession>
<reference evidence="2" key="1">
    <citation type="journal article" date="2013" name="Proc. Natl. Acad. Sci. U.S.A.">
        <title>Improving the coverage of the cyanobacterial phylum using diversity-driven genome sequencing.</title>
        <authorList>
            <person name="Shih P.M."/>
            <person name="Wu D."/>
            <person name="Latifi A."/>
            <person name="Axen S.D."/>
            <person name="Fewer D.P."/>
            <person name="Talla E."/>
            <person name="Calteau A."/>
            <person name="Cai F."/>
            <person name="Tandeau de Marsac N."/>
            <person name="Rippka R."/>
            <person name="Herdman M."/>
            <person name="Sivonen K."/>
            <person name="Coursin T."/>
            <person name="Laurent T."/>
            <person name="Goodwin L."/>
            <person name="Nolan M."/>
            <person name="Davenport K.W."/>
            <person name="Han C.S."/>
            <person name="Rubin E.M."/>
            <person name="Eisen J.A."/>
            <person name="Woyke T."/>
            <person name="Gugger M."/>
            <person name="Kerfeld C.A."/>
        </authorList>
    </citation>
    <scope>NUCLEOTIDE SEQUENCE [LARGE SCALE GENOMIC DNA]</scope>
    <source>
        <strain evidence="2">ATCC 29371 / PCC 7437</strain>
    </source>
</reference>
<evidence type="ECO:0000313" key="1">
    <source>
        <dbReference type="EMBL" id="AFZ35704.1"/>
    </source>
</evidence>
<dbReference type="EMBL" id="CP003653">
    <property type="protein sequence ID" value="AFZ35704.1"/>
    <property type="molecule type" value="Genomic_DNA"/>
</dbReference>
<dbReference type="InterPro" id="IPR027417">
    <property type="entry name" value="P-loop_NTPase"/>
</dbReference>